<protein>
    <submittedName>
        <fullName evidence="1">Uncharacterized protein</fullName>
    </submittedName>
</protein>
<proteinExistence type="predicted"/>
<gene>
    <name evidence="1" type="ORF">Y1Q_0011262</name>
</gene>
<keyword evidence="2" id="KW-1185">Reference proteome</keyword>
<dbReference type="InterPro" id="IPR014710">
    <property type="entry name" value="RmlC-like_jellyroll"/>
</dbReference>
<organism evidence="1 2">
    <name type="scientific">Alligator mississippiensis</name>
    <name type="common">American alligator</name>
    <dbReference type="NCBI Taxonomy" id="8496"/>
    <lineage>
        <taxon>Eukaryota</taxon>
        <taxon>Metazoa</taxon>
        <taxon>Chordata</taxon>
        <taxon>Craniata</taxon>
        <taxon>Vertebrata</taxon>
        <taxon>Euteleostomi</taxon>
        <taxon>Archelosauria</taxon>
        <taxon>Archosauria</taxon>
        <taxon>Crocodylia</taxon>
        <taxon>Alligatoridae</taxon>
        <taxon>Alligatorinae</taxon>
        <taxon>Alligator</taxon>
    </lineage>
</organism>
<evidence type="ECO:0000313" key="1">
    <source>
        <dbReference type="EMBL" id="KYO32934.1"/>
    </source>
</evidence>
<dbReference type="Proteomes" id="UP000050525">
    <property type="component" value="Unassembled WGS sequence"/>
</dbReference>
<sequence>MYQHLSFLAATWDQAHLLPELLLAEAASCIQVLHWSLLQQLDADNYENDPELAKIQIERKYSWMDIITTDNDQLPHCKDKVNLL</sequence>
<reference evidence="1 2" key="1">
    <citation type="journal article" date="2012" name="Genome Biol.">
        <title>Sequencing three crocodilian genomes to illuminate the evolution of archosaurs and amniotes.</title>
        <authorList>
            <person name="St John J.A."/>
            <person name="Braun E.L."/>
            <person name="Isberg S.R."/>
            <person name="Miles L.G."/>
            <person name="Chong A.Y."/>
            <person name="Gongora J."/>
            <person name="Dalzell P."/>
            <person name="Moran C."/>
            <person name="Bed'hom B."/>
            <person name="Abzhanov A."/>
            <person name="Burgess S.C."/>
            <person name="Cooksey A.M."/>
            <person name="Castoe T.A."/>
            <person name="Crawford N.G."/>
            <person name="Densmore L.D."/>
            <person name="Drew J.C."/>
            <person name="Edwards S.V."/>
            <person name="Faircloth B.C."/>
            <person name="Fujita M.K."/>
            <person name="Greenwold M.J."/>
            <person name="Hoffmann F.G."/>
            <person name="Howard J.M."/>
            <person name="Iguchi T."/>
            <person name="Janes D.E."/>
            <person name="Khan S.Y."/>
            <person name="Kohno S."/>
            <person name="de Koning A.J."/>
            <person name="Lance S.L."/>
            <person name="McCarthy F.M."/>
            <person name="McCormack J.E."/>
            <person name="Merchant M.E."/>
            <person name="Peterson D.G."/>
            <person name="Pollock D.D."/>
            <person name="Pourmand N."/>
            <person name="Raney B.J."/>
            <person name="Roessler K.A."/>
            <person name="Sanford J.R."/>
            <person name="Sawyer R.H."/>
            <person name="Schmidt C.J."/>
            <person name="Triplett E.W."/>
            <person name="Tuberville T.D."/>
            <person name="Venegas-Anaya M."/>
            <person name="Howard J.T."/>
            <person name="Jarvis E.D."/>
            <person name="Guillette L.J.Jr."/>
            <person name="Glenn T.C."/>
            <person name="Green R.E."/>
            <person name="Ray D.A."/>
        </authorList>
    </citation>
    <scope>NUCLEOTIDE SEQUENCE [LARGE SCALE GENOMIC DNA]</scope>
    <source>
        <strain evidence="1">KSC_2009_1</strain>
    </source>
</reference>
<accession>A0A151N7Y7</accession>
<comment type="caution">
    <text evidence="1">The sequence shown here is derived from an EMBL/GenBank/DDBJ whole genome shotgun (WGS) entry which is preliminary data.</text>
</comment>
<name>A0A151N7Y7_ALLMI</name>
<dbReference type="AlphaFoldDB" id="A0A151N7Y7"/>
<dbReference type="STRING" id="8496.A0A151N7Y7"/>
<evidence type="ECO:0000313" key="2">
    <source>
        <dbReference type="Proteomes" id="UP000050525"/>
    </source>
</evidence>
<dbReference type="EMBL" id="AKHW03003826">
    <property type="protein sequence ID" value="KYO32934.1"/>
    <property type="molecule type" value="Genomic_DNA"/>
</dbReference>
<dbReference type="Gene3D" id="2.60.120.10">
    <property type="entry name" value="Jelly Rolls"/>
    <property type="match status" value="1"/>
</dbReference>